<dbReference type="AlphaFoldDB" id="A0A2Z2NVK7"/>
<name>A0A2Z2NVK7_9GAMM</name>
<organism evidence="1 2">
    <name type="scientific">Granulosicoccus antarcticus IMCC3135</name>
    <dbReference type="NCBI Taxonomy" id="1192854"/>
    <lineage>
        <taxon>Bacteria</taxon>
        <taxon>Pseudomonadati</taxon>
        <taxon>Pseudomonadota</taxon>
        <taxon>Gammaproteobacteria</taxon>
        <taxon>Chromatiales</taxon>
        <taxon>Granulosicoccaceae</taxon>
        <taxon>Granulosicoccus</taxon>
    </lineage>
</organism>
<evidence type="ECO:0000313" key="2">
    <source>
        <dbReference type="Proteomes" id="UP000250079"/>
    </source>
</evidence>
<proteinExistence type="predicted"/>
<protein>
    <submittedName>
        <fullName evidence="1">Uncharacterized protein</fullName>
    </submittedName>
</protein>
<keyword evidence="2" id="KW-1185">Reference proteome</keyword>
<reference evidence="1 2" key="1">
    <citation type="submission" date="2016-12" db="EMBL/GenBank/DDBJ databases">
        <authorList>
            <person name="Song W.-J."/>
            <person name="Kurnit D.M."/>
        </authorList>
    </citation>
    <scope>NUCLEOTIDE SEQUENCE [LARGE SCALE GENOMIC DNA]</scope>
    <source>
        <strain evidence="1 2">IMCC3135</strain>
    </source>
</reference>
<sequence length="77" mass="8924">MGLQQQKCPERVSPKHVECRCVFTDLKDSSWLILATAWTNVYIRLNPTIAIVTALGNLTHFREFLRDKVKVYIQDFG</sequence>
<gene>
    <name evidence="1" type="ORF">IMCC3135_22375</name>
</gene>
<accession>A0A2Z2NVK7</accession>
<dbReference type="Proteomes" id="UP000250079">
    <property type="component" value="Chromosome"/>
</dbReference>
<dbReference type="EMBL" id="CP018632">
    <property type="protein sequence ID" value="ASJ74545.1"/>
    <property type="molecule type" value="Genomic_DNA"/>
</dbReference>
<evidence type="ECO:0000313" key="1">
    <source>
        <dbReference type="EMBL" id="ASJ74545.1"/>
    </source>
</evidence>
<dbReference type="KEGG" id="gai:IMCC3135_22375"/>